<feature type="site" description="Contributes to redox potential value" evidence="8">
    <location>
        <position position="33"/>
    </location>
</feature>
<keyword evidence="4 9" id="KW-1015">Disulfide bond</keyword>
<organism evidence="11 12">
    <name type="scientific">Cylindrospermum stagnale PCC 7417</name>
    <dbReference type="NCBI Taxonomy" id="56107"/>
    <lineage>
        <taxon>Bacteria</taxon>
        <taxon>Bacillati</taxon>
        <taxon>Cyanobacteriota</taxon>
        <taxon>Cyanophyceae</taxon>
        <taxon>Nostocales</taxon>
        <taxon>Nostocaceae</taxon>
        <taxon>Cylindrospermum</taxon>
    </lineage>
</organism>
<evidence type="ECO:0000256" key="2">
    <source>
        <dbReference type="ARBA" id="ARBA00022448"/>
    </source>
</evidence>
<feature type="disulfide bond" description="Redox-active" evidence="9">
    <location>
        <begin position="31"/>
        <end position="34"/>
    </location>
</feature>
<dbReference type="OrthoDB" id="530955at2"/>
<accession>K9WXN1</accession>
<dbReference type="InterPro" id="IPR005746">
    <property type="entry name" value="Thioredoxin"/>
</dbReference>
<dbReference type="PROSITE" id="PS00194">
    <property type="entry name" value="THIOREDOXIN_1"/>
    <property type="match status" value="1"/>
</dbReference>
<dbReference type="AlphaFoldDB" id="K9WXN1"/>
<keyword evidence="3" id="KW-0249">Electron transport</keyword>
<dbReference type="GO" id="GO:0005737">
    <property type="term" value="C:cytoplasm"/>
    <property type="evidence" value="ECO:0007669"/>
    <property type="project" value="TreeGrafter"/>
</dbReference>
<dbReference type="SUPFAM" id="SSF52833">
    <property type="entry name" value="Thioredoxin-like"/>
    <property type="match status" value="1"/>
</dbReference>
<keyword evidence="12" id="KW-1185">Reference proteome</keyword>
<keyword evidence="2" id="KW-0813">Transport</keyword>
<dbReference type="PIRSF" id="PIRSF000077">
    <property type="entry name" value="Thioredoxin"/>
    <property type="match status" value="1"/>
</dbReference>
<evidence type="ECO:0000256" key="5">
    <source>
        <dbReference type="ARBA" id="ARBA00023284"/>
    </source>
</evidence>
<feature type="site" description="Deprotonates C-terminal active site Cys" evidence="8">
    <location>
        <position position="25"/>
    </location>
</feature>
<evidence type="ECO:0000256" key="6">
    <source>
        <dbReference type="NCBIfam" id="TIGR01068"/>
    </source>
</evidence>
<evidence type="ECO:0000256" key="4">
    <source>
        <dbReference type="ARBA" id="ARBA00023157"/>
    </source>
</evidence>
<protein>
    <recommendedName>
        <fullName evidence="6 7">Thioredoxin</fullName>
    </recommendedName>
</protein>
<reference evidence="11 12" key="1">
    <citation type="submission" date="2012-06" db="EMBL/GenBank/DDBJ databases">
        <title>Finished chromosome of genome of Cylindrospermum stagnale PCC 7417.</title>
        <authorList>
            <consortium name="US DOE Joint Genome Institute"/>
            <person name="Gugger M."/>
            <person name="Coursin T."/>
            <person name="Rippka R."/>
            <person name="Tandeau De Marsac N."/>
            <person name="Huntemann M."/>
            <person name="Wei C.-L."/>
            <person name="Han J."/>
            <person name="Detter J.C."/>
            <person name="Han C."/>
            <person name="Tapia R."/>
            <person name="Chen A."/>
            <person name="Kyrpides N."/>
            <person name="Mavromatis K."/>
            <person name="Markowitz V."/>
            <person name="Szeto E."/>
            <person name="Ivanova N."/>
            <person name="Pagani I."/>
            <person name="Pati A."/>
            <person name="Goodwin L."/>
            <person name="Nordberg H.P."/>
            <person name="Cantor M.N."/>
            <person name="Hua S.X."/>
            <person name="Woyke T."/>
            <person name="Kerfeld C.A."/>
        </authorList>
    </citation>
    <scope>NUCLEOTIDE SEQUENCE [LARGE SCALE GENOMIC DNA]</scope>
    <source>
        <strain evidence="11 12">PCC 7417</strain>
    </source>
</reference>
<dbReference type="CDD" id="cd02947">
    <property type="entry name" value="TRX_family"/>
    <property type="match status" value="1"/>
</dbReference>
<proteinExistence type="inferred from homology"/>
<dbReference type="PATRIC" id="fig|56107.3.peg.2572"/>
<feature type="domain" description="Thioredoxin" evidence="10">
    <location>
        <begin position="1"/>
        <end position="106"/>
    </location>
</feature>
<evidence type="ECO:0000256" key="3">
    <source>
        <dbReference type="ARBA" id="ARBA00022982"/>
    </source>
</evidence>
<dbReference type="Pfam" id="PF00085">
    <property type="entry name" value="Thioredoxin"/>
    <property type="match status" value="1"/>
</dbReference>
<dbReference type="STRING" id="56107.Cylst_2329"/>
<feature type="active site" description="Nucleophile" evidence="8">
    <location>
        <position position="31"/>
    </location>
</feature>
<evidence type="ECO:0000259" key="10">
    <source>
        <dbReference type="PROSITE" id="PS51352"/>
    </source>
</evidence>
<evidence type="ECO:0000256" key="9">
    <source>
        <dbReference type="PIRSR" id="PIRSR000077-4"/>
    </source>
</evidence>
<dbReference type="InterPro" id="IPR017937">
    <property type="entry name" value="Thioredoxin_CS"/>
</dbReference>
<keyword evidence="5 9" id="KW-0676">Redox-active center</keyword>
<evidence type="ECO:0000256" key="7">
    <source>
        <dbReference type="PIRNR" id="PIRNR000077"/>
    </source>
</evidence>
<sequence length="106" mass="11837">MTTVSQIEDSEFDVLLESEPIFVVDFTAPWCGPCRKITPLIEQLADAYQGRVKVLKIDIDKNKIAARKYGVKSIPAVLIFKDGEVVENIVGVVPYENFVTAVEKHV</sequence>
<gene>
    <name evidence="11" type="ORF">Cylst_2329</name>
</gene>
<dbReference type="Proteomes" id="UP000010475">
    <property type="component" value="Chromosome"/>
</dbReference>
<dbReference type="PANTHER" id="PTHR45663:SF11">
    <property type="entry name" value="GEO12009P1"/>
    <property type="match status" value="1"/>
</dbReference>
<evidence type="ECO:0000313" key="12">
    <source>
        <dbReference type="Proteomes" id="UP000010475"/>
    </source>
</evidence>
<dbReference type="InterPro" id="IPR036249">
    <property type="entry name" value="Thioredoxin-like_sf"/>
</dbReference>
<dbReference type="KEGG" id="csg:Cylst_2329"/>
<feature type="active site" description="Nucleophile" evidence="8">
    <location>
        <position position="34"/>
    </location>
</feature>
<feature type="site" description="Contributes to redox potential value" evidence="8">
    <location>
        <position position="32"/>
    </location>
</feature>
<dbReference type="HOGENOM" id="CLU_090389_10_2_3"/>
<comment type="similarity">
    <text evidence="1 7">Belongs to the thioredoxin family.</text>
</comment>
<name>K9WXN1_9NOST</name>
<dbReference type="EMBL" id="CP003642">
    <property type="protein sequence ID" value="AFZ24559.1"/>
    <property type="molecule type" value="Genomic_DNA"/>
</dbReference>
<evidence type="ECO:0000256" key="8">
    <source>
        <dbReference type="PIRSR" id="PIRSR000077-1"/>
    </source>
</evidence>
<dbReference type="PRINTS" id="PR00421">
    <property type="entry name" value="THIOREDOXIN"/>
</dbReference>
<dbReference type="RefSeq" id="WP_015207813.1">
    <property type="nucleotide sequence ID" value="NC_019757.1"/>
</dbReference>
<dbReference type="NCBIfam" id="TIGR01068">
    <property type="entry name" value="thioredoxin"/>
    <property type="match status" value="1"/>
</dbReference>
<dbReference type="Gene3D" id="3.40.30.10">
    <property type="entry name" value="Glutaredoxin"/>
    <property type="match status" value="1"/>
</dbReference>
<dbReference type="GO" id="GO:0015035">
    <property type="term" value="F:protein-disulfide reductase activity"/>
    <property type="evidence" value="ECO:0007669"/>
    <property type="project" value="UniProtKB-UniRule"/>
</dbReference>
<dbReference type="PROSITE" id="PS51352">
    <property type="entry name" value="THIOREDOXIN_2"/>
    <property type="match status" value="1"/>
</dbReference>
<dbReference type="FunFam" id="3.40.30.10:FF:000001">
    <property type="entry name" value="Thioredoxin"/>
    <property type="match status" value="1"/>
</dbReference>
<evidence type="ECO:0000313" key="11">
    <source>
        <dbReference type="EMBL" id="AFZ24559.1"/>
    </source>
</evidence>
<dbReference type="InterPro" id="IPR013766">
    <property type="entry name" value="Thioredoxin_domain"/>
</dbReference>
<evidence type="ECO:0000256" key="1">
    <source>
        <dbReference type="ARBA" id="ARBA00008987"/>
    </source>
</evidence>
<dbReference type="eggNOG" id="COG3118">
    <property type="taxonomic scope" value="Bacteria"/>
</dbReference>
<dbReference type="PANTHER" id="PTHR45663">
    <property type="entry name" value="GEO12009P1"/>
    <property type="match status" value="1"/>
</dbReference>